<dbReference type="InterPro" id="IPR026902">
    <property type="entry name" value="RnfC_N"/>
</dbReference>
<dbReference type="Gene3D" id="2.40.50.100">
    <property type="match status" value="1"/>
</dbReference>
<dbReference type="Pfam" id="PF13534">
    <property type="entry name" value="Fer4_17"/>
    <property type="match status" value="1"/>
</dbReference>
<dbReference type="AlphaFoldDB" id="A0A7C0V9P1"/>
<proteinExistence type="predicted"/>
<name>A0A7C0V9P1_UNCW3</name>
<dbReference type="Proteomes" id="UP000885847">
    <property type="component" value="Unassembled WGS sequence"/>
</dbReference>
<dbReference type="GO" id="GO:0051539">
    <property type="term" value="F:4 iron, 4 sulfur cluster binding"/>
    <property type="evidence" value="ECO:0007669"/>
    <property type="project" value="InterPro"/>
</dbReference>
<dbReference type="EMBL" id="DQWE01000070">
    <property type="protein sequence ID" value="HDI82467.1"/>
    <property type="molecule type" value="Genomic_DNA"/>
</dbReference>
<evidence type="ECO:0000259" key="1">
    <source>
        <dbReference type="PROSITE" id="PS51379"/>
    </source>
</evidence>
<gene>
    <name evidence="2" type="ORF">ENF18_01585</name>
</gene>
<sequence>LGHTIRPHRVIRNIGYKLTDTDVVMDVFNCCQCGLCEYFSCPVMLSPMSTIMEMKQFLISQGVKPEKGKNPEPDIEKKSRRVPVKRLIQRIGIIKYLTDAPLTEIKTEPREFTLLLKQHIGTPASPIKKPGETVKKGEKIADIEDGKLGTPVHSPVNGRIVAITGEYIRIRKA</sequence>
<dbReference type="PANTHER" id="PTHR43034:SF2">
    <property type="entry name" value="ION-TRANSLOCATING OXIDOREDUCTASE COMPLEX SUBUNIT C"/>
    <property type="match status" value="1"/>
</dbReference>
<dbReference type="GO" id="GO:0016020">
    <property type="term" value="C:membrane"/>
    <property type="evidence" value="ECO:0007669"/>
    <property type="project" value="InterPro"/>
</dbReference>
<dbReference type="InterPro" id="IPR010208">
    <property type="entry name" value="Ion_transpt_RnfC/RsxC"/>
</dbReference>
<feature type="domain" description="4Fe-4S ferredoxin-type" evidence="1">
    <location>
        <begin position="21"/>
        <end position="51"/>
    </location>
</feature>
<dbReference type="SUPFAM" id="SSF51230">
    <property type="entry name" value="Single hybrid motif"/>
    <property type="match status" value="1"/>
</dbReference>
<dbReference type="SUPFAM" id="SSF46548">
    <property type="entry name" value="alpha-helical ferredoxin"/>
    <property type="match status" value="1"/>
</dbReference>
<dbReference type="PANTHER" id="PTHR43034">
    <property type="entry name" value="ION-TRANSLOCATING OXIDOREDUCTASE COMPLEX SUBUNIT C"/>
    <property type="match status" value="1"/>
</dbReference>
<dbReference type="InterPro" id="IPR017896">
    <property type="entry name" value="4Fe4S_Fe-S-bd"/>
</dbReference>
<reference evidence="2" key="1">
    <citation type="journal article" date="2020" name="mSystems">
        <title>Genome- and Community-Level Interaction Insights into Carbon Utilization and Element Cycling Functions of Hydrothermarchaeota in Hydrothermal Sediment.</title>
        <authorList>
            <person name="Zhou Z."/>
            <person name="Liu Y."/>
            <person name="Xu W."/>
            <person name="Pan J."/>
            <person name="Luo Z.H."/>
            <person name="Li M."/>
        </authorList>
    </citation>
    <scope>NUCLEOTIDE SEQUENCE [LARGE SCALE GENOMIC DNA]</scope>
    <source>
        <strain evidence="2">HyVt-102</strain>
    </source>
</reference>
<dbReference type="PROSITE" id="PS51379">
    <property type="entry name" value="4FE4S_FER_2"/>
    <property type="match status" value="1"/>
</dbReference>
<comment type="caution">
    <text evidence="2">The sequence shown here is derived from an EMBL/GenBank/DDBJ whole genome shotgun (WGS) entry which is preliminary data.</text>
</comment>
<dbReference type="Pfam" id="PF13375">
    <property type="entry name" value="RnfC_N"/>
    <property type="match status" value="1"/>
</dbReference>
<dbReference type="InterPro" id="IPR011053">
    <property type="entry name" value="Single_hybrid_motif"/>
</dbReference>
<accession>A0A7C0V9P1</accession>
<dbReference type="GO" id="GO:0009055">
    <property type="term" value="F:electron transfer activity"/>
    <property type="evidence" value="ECO:0007669"/>
    <property type="project" value="InterPro"/>
</dbReference>
<feature type="non-terminal residue" evidence="2">
    <location>
        <position position="1"/>
    </location>
</feature>
<protein>
    <submittedName>
        <fullName evidence="2">Electron transport complex protein RnfC</fullName>
    </submittedName>
</protein>
<evidence type="ECO:0000313" key="2">
    <source>
        <dbReference type="EMBL" id="HDI82467.1"/>
    </source>
</evidence>
<organism evidence="2">
    <name type="scientific">candidate division WOR-3 bacterium</name>
    <dbReference type="NCBI Taxonomy" id="2052148"/>
    <lineage>
        <taxon>Bacteria</taxon>
        <taxon>Bacteria division WOR-3</taxon>
    </lineage>
</organism>